<dbReference type="PRINTS" id="PR00405">
    <property type="entry name" value="REVINTRACTNG"/>
</dbReference>
<feature type="transmembrane region" description="Helical" evidence="2">
    <location>
        <begin position="141"/>
        <end position="161"/>
    </location>
</feature>
<dbReference type="Gene3D" id="1.10.220.150">
    <property type="entry name" value="Arf GTPase activating protein"/>
    <property type="match status" value="1"/>
</dbReference>
<feature type="transmembrane region" description="Helical" evidence="2">
    <location>
        <begin position="199"/>
        <end position="221"/>
    </location>
</feature>
<dbReference type="SUPFAM" id="SSF57863">
    <property type="entry name" value="ArfGap/RecO-like zinc finger"/>
    <property type="match status" value="1"/>
</dbReference>
<keyword evidence="2" id="KW-0472">Membrane</keyword>
<evidence type="ECO:0000313" key="4">
    <source>
        <dbReference type="EMBL" id="KAK8840187.1"/>
    </source>
</evidence>
<dbReference type="InterPro" id="IPR001164">
    <property type="entry name" value="ArfGAP_dom"/>
</dbReference>
<reference evidence="4 5" key="1">
    <citation type="submission" date="2024-04" db="EMBL/GenBank/DDBJ databases">
        <title>Tritrichomonas musculus Genome.</title>
        <authorList>
            <person name="Alves-Ferreira E."/>
            <person name="Grigg M."/>
            <person name="Lorenzi H."/>
            <person name="Galac M."/>
        </authorList>
    </citation>
    <scope>NUCLEOTIDE SEQUENCE [LARGE SCALE GENOMIC DNA]</scope>
    <source>
        <strain evidence="4 5">EAF2021</strain>
    </source>
</reference>
<name>A0ABR2H1V4_9EUKA</name>
<evidence type="ECO:0000313" key="5">
    <source>
        <dbReference type="Proteomes" id="UP001470230"/>
    </source>
</evidence>
<dbReference type="SMART" id="SM00105">
    <property type="entry name" value="ArfGap"/>
    <property type="match status" value="1"/>
</dbReference>
<dbReference type="PANTHER" id="PTHR45705">
    <property type="entry name" value="FI20236P1"/>
    <property type="match status" value="1"/>
</dbReference>
<organism evidence="4 5">
    <name type="scientific">Tritrichomonas musculus</name>
    <dbReference type="NCBI Taxonomy" id="1915356"/>
    <lineage>
        <taxon>Eukaryota</taxon>
        <taxon>Metamonada</taxon>
        <taxon>Parabasalia</taxon>
        <taxon>Tritrichomonadida</taxon>
        <taxon>Tritrichomonadidae</taxon>
        <taxon>Tritrichomonas</taxon>
    </lineage>
</organism>
<dbReference type="EMBL" id="JAPFFF010000048">
    <property type="protein sequence ID" value="KAK8840187.1"/>
    <property type="molecule type" value="Genomic_DNA"/>
</dbReference>
<dbReference type="PANTHER" id="PTHR45705:SF1">
    <property type="entry name" value="FI20236P1"/>
    <property type="match status" value="1"/>
</dbReference>
<dbReference type="InterPro" id="IPR038508">
    <property type="entry name" value="ArfGAP_dom_sf"/>
</dbReference>
<dbReference type="Pfam" id="PF01412">
    <property type="entry name" value="ArfGap"/>
    <property type="match status" value="1"/>
</dbReference>
<gene>
    <name evidence="4" type="ORF">M9Y10_031131</name>
</gene>
<keyword evidence="1" id="KW-0863">Zinc-finger</keyword>
<evidence type="ECO:0000256" key="2">
    <source>
        <dbReference type="SAM" id="Phobius"/>
    </source>
</evidence>
<comment type="caution">
    <text evidence="4">The sequence shown here is derived from an EMBL/GenBank/DDBJ whole genome shotgun (WGS) entry which is preliminary data.</text>
</comment>
<proteinExistence type="predicted"/>
<evidence type="ECO:0000256" key="1">
    <source>
        <dbReference type="PROSITE-ProRule" id="PRU00288"/>
    </source>
</evidence>
<protein>
    <submittedName>
        <fullName evidence="4">ARF GAP with effector function(S)</fullName>
    </submittedName>
</protein>
<feature type="transmembrane region" description="Helical" evidence="2">
    <location>
        <begin position="233"/>
        <end position="263"/>
    </location>
</feature>
<dbReference type="Proteomes" id="UP001470230">
    <property type="component" value="Unassembled WGS sequence"/>
</dbReference>
<keyword evidence="2" id="KW-1133">Transmembrane helix</keyword>
<dbReference type="PROSITE" id="PS50115">
    <property type="entry name" value="ARFGAP"/>
    <property type="match status" value="1"/>
</dbReference>
<keyword evidence="5" id="KW-1185">Reference proteome</keyword>
<dbReference type="InterPro" id="IPR037278">
    <property type="entry name" value="ARFGAP/RecO"/>
</dbReference>
<evidence type="ECO:0000259" key="3">
    <source>
        <dbReference type="PROSITE" id="PS50115"/>
    </source>
</evidence>
<accession>A0ABR2H1V4</accession>
<feature type="domain" description="Arf-GAP" evidence="3">
    <location>
        <begin position="9"/>
        <end position="129"/>
    </location>
</feature>
<keyword evidence="2" id="KW-0812">Transmembrane</keyword>
<keyword evidence="1" id="KW-0862">Zinc</keyword>
<keyword evidence="1" id="KW-0479">Metal-binding</keyword>
<dbReference type="InterPro" id="IPR051718">
    <property type="entry name" value="ARF_GTPase-activating"/>
</dbReference>
<sequence>MTDNQTPQQTVFYELQKPNNKFCADCKEPNPRWVSTKYGIFICKKCANIHKTLFQKEEEIKSVDESQFTSADVSILRKHGNKKINDYYECNLIANDRPTENKTSEMSKFIENKYVKKQWANSNKRRKNVIKKLNRYLNEPGAIVTSIFVSLIILFILRLTIERSNKIVKTISLEAIILFEVSSIKENIYSINPFLLYQVLYGLAGFGFIDGFLVVILTRLIRIGLSFEQKGIFVLLFAAILILIRFGIEIAIITVISVVMIFFTLRSFISELPKGDLIFSQKFLE</sequence>